<dbReference type="AlphaFoldDB" id="A0A3E2UB32"/>
<name>A0A3E2UB32_9FIRM</name>
<comment type="caution">
    <text evidence="2">The sequence shown here is derived from an EMBL/GenBank/DDBJ whole genome shotgun (WGS) entry which is preliminary data.</text>
</comment>
<keyword evidence="1" id="KW-0175">Coiled coil</keyword>
<organism evidence="2 3">
    <name type="scientific">Faecalibacterium prausnitzii</name>
    <dbReference type="NCBI Taxonomy" id="853"/>
    <lineage>
        <taxon>Bacteria</taxon>
        <taxon>Bacillati</taxon>
        <taxon>Bacillota</taxon>
        <taxon>Clostridia</taxon>
        <taxon>Eubacteriales</taxon>
        <taxon>Oscillospiraceae</taxon>
        <taxon>Faecalibacterium</taxon>
    </lineage>
</organism>
<dbReference type="Gene3D" id="3.40.50.300">
    <property type="entry name" value="P-loop containing nucleotide triphosphate hydrolases"/>
    <property type="match status" value="1"/>
</dbReference>
<accession>A0A3E2UB32</accession>
<dbReference type="EMBL" id="QVER01000003">
    <property type="protein sequence ID" value="RGB92841.1"/>
    <property type="molecule type" value="Genomic_DNA"/>
</dbReference>
<feature type="coiled-coil region" evidence="1">
    <location>
        <begin position="548"/>
        <end position="578"/>
    </location>
</feature>
<evidence type="ECO:0008006" key="4">
    <source>
        <dbReference type="Google" id="ProtNLM"/>
    </source>
</evidence>
<dbReference type="RefSeq" id="WP_158402544.1">
    <property type="nucleotide sequence ID" value="NZ_QVER01000003.1"/>
</dbReference>
<dbReference type="Proteomes" id="UP000260991">
    <property type="component" value="Unassembled WGS sequence"/>
</dbReference>
<sequence length="668" mass="77338">MIEDINCGQLFQRRSDWQEKAFNELKEDLTATKDNRFLKYQDENETYLVMICGKSQIGKSTLILKMIGIRDENFNDVYNTLRAGSPQGNSSTVTAIIYAKSATDKYALAFAKLDEPTPEKKYYDAKEMVRALQQVRQDVESGQRTSTDEILFIDIPRSFFMEESAVGSIRIIDMPGVQSANDRERPHVENLINAYLPFSQVCIVACNAADIQSLGSMELPGKVSWQNRPERFIVVSTGSYSAENIRSYFRTKRAAREKNFHEYIDEIYARTLKSVLGENTQMELFPVDLGQSLDTMQKSLDEEDAAEVKETVESTLQALRTSITAREGQRFRAAIEDLKSRVDSYESDRLEETERKIREKEGEIRRADERFRKARDDCKELEKDDMISTLDRKIKQLEWAKSQLEDQTANFRSAGDKLNSIAEDTINQEQLYRDKSDGRYLKDQRCSEKEALADRKVLAAVLRGLKEEVDLYWKTVCETFAQAELAEPAKTDLPILDILEQSRETYYPKYYPGGFFLKVKCTDLERFNCEMAVNVQEMLQSGCCNKWCDEIETELSNLKNQKREQMNLYNKKKSIRDKSLNEQIAPKMQLEALKKQKAAIEMIRQEDSKRLARYLKVAQRHYLQQRDEIVAQMEQSVSGEEKMKLFLLLALTEQDFENLRRTSDGHKS</sequence>
<evidence type="ECO:0000256" key="1">
    <source>
        <dbReference type="SAM" id="Coils"/>
    </source>
</evidence>
<proteinExistence type="predicted"/>
<dbReference type="SUPFAM" id="SSF52540">
    <property type="entry name" value="P-loop containing nucleoside triphosphate hydrolases"/>
    <property type="match status" value="1"/>
</dbReference>
<dbReference type="InterPro" id="IPR027417">
    <property type="entry name" value="P-loop_NTPase"/>
</dbReference>
<gene>
    <name evidence="2" type="ORF">DWZ46_04035</name>
</gene>
<protein>
    <recommendedName>
        <fullName evidence="4">Dynamin family protein</fullName>
    </recommendedName>
</protein>
<feature type="coiled-coil region" evidence="1">
    <location>
        <begin position="335"/>
        <end position="407"/>
    </location>
</feature>
<evidence type="ECO:0000313" key="2">
    <source>
        <dbReference type="EMBL" id="RGB92841.1"/>
    </source>
</evidence>
<reference evidence="2 3" key="1">
    <citation type="submission" date="2018-08" db="EMBL/GenBank/DDBJ databases">
        <title>A genome reference for cultivated species of the human gut microbiota.</title>
        <authorList>
            <person name="Zou Y."/>
            <person name="Xue W."/>
            <person name="Luo G."/>
        </authorList>
    </citation>
    <scope>NUCLEOTIDE SEQUENCE [LARGE SCALE GENOMIC DNA]</scope>
    <source>
        <strain evidence="2 3">AF32-8AC</strain>
    </source>
</reference>
<evidence type="ECO:0000313" key="3">
    <source>
        <dbReference type="Proteomes" id="UP000260991"/>
    </source>
</evidence>